<dbReference type="SMART" id="SM00297">
    <property type="entry name" value="BROMO"/>
    <property type="match status" value="1"/>
</dbReference>
<dbReference type="Pfam" id="PF00643">
    <property type="entry name" value="zf-B_box"/>
    <property type="match status" value="1"/>
</dbReference>
<dbReference type="InterPro" id="IPR011011">
    <property type="entry name" value="Znf_FYVE_PHD"/>
</dbReference>
<dbReference type="EMBL" id="CAJHNH020007335">
    <property type="protein sequence ID" value="CAG5134573.1"/>
    <property type="molecule type" value="Genomic_DNA"/>
</dbReference>
<feature type="region of interest" description="Disordered" evidence="11">
    <location>
        <begin position="373"/>
        <end position="434"/>
    </location>
</feature>
<accession>A0A8S3ZY20</accession>
<keyword evidence="2" id="KW-0479">Metal-binding</keyword>
<sequence length="798" mass="88967">VKVVTNKSPWEQLMTCKQHKQEHLKFFCEKCETLTCRDCQLMDHKEHKYQFLDQAAEQYKARLKGSLALMGEKRTKLATNRDEIEQKLHNCKEQKDTLQQDILKQADILVKGVRQAVWGVLSNLASFTDAASKRLNKEIDDVSDLIGKFDHCIQFMEDILKDGSSMSLLYSKGNVETKCRKVYHTQVDPQSLKGTLSIVYKHDVKWLLGNLNKIGAIYVNGVRYPPEKNGGQGSRQSPACGYQDPRSAGAGFTATSPHLQHMANQNIPGHRVPSDWTKFIQTVSKSSGQNHGPPNITMSPLSTTATLPPQLTLPSNRRAQGNIMVQNWQAPSGIPVSTYPGHFVASQLMTAQQQQAPKPSFTPMRLHHRPAAQNAFPGQSDHRSQSIHSPPHYRMGGEASGTPRSSHSTPDPARPASAGMYDGNGRHDNEGGSAMMDIKKEKGGISPNCVVMSAGLQSGRTSIFPSPQKPSETVLEMQRNLDEVLRAVPMDLSDNMEQITGSKLRTGMDLEHLRSPTLPAGSLNDHDTLCEEPQSPSDEELRENWQGGNSMPGFSLSQVDIQGDHNDDYCACCHNGGDVLCCDQCPKVFHLQCHIPELTAVPSGSFVCTVCEGDCPVSSEEIVNSEKQNSARGMSDHEHKVCDRILLELFCHPSSLPFQEPVNREQVPNYYRIITQPMDFTQIKHKLQHSHPNHYKSIRSFLYDLRQVFVNCAIYNKTGSEVGKAGKIVRAMFESLVERLIPQYLSFTKENPTPCFSALQQLQLDSDSSCGDKNSFGESSPKRMKIEEDKQAHRAMYE</sequence>
<dbReference type="InterPro" id="IPR000315">
    <property type="entry name" value="Znf_B-box"/>
</dbReference>
<feature type="compositionally biased region" description="Polar residues" evidence="11">
    <location>
        <begin position="767"/>
        <end position="778"/>
    </location>
</feature>
<dbReference type="InterPro" id="IPR036427">
    <property type="entry name" value="Bromodomain-like_sf"/>
</dbReference>
<evidence type="ECO:0000313" key="15">
    <source>
        <dbReference type="EMBL" id="CAG5134573.1"/>
    </source>
</evidence>
<evidence type="ECO:0008006" key="17">
    <source>
        <dbReference type="Google" id="ProtNLM"/>
    </source>
</evidence>
<evidence type="ECO:0000256" key="4">
    <source>
        <dbReference type="ARBA" id="ARBA00022833"/>
    </source>
</evidence>
<comment type="caution">
    <text evidence="15">The sequence shown here is derived from an EMBL/GenBank/DDBJ whole genome shotgun (WGS) entry which is preliminary data.</text>
</comment>
<dbReference type="SMART" id="SM00336">
    <property type="entry name" value="BBOX"/>
    <property type="match status" value="1"/>
</dbReference>
<evidence type="ECO:0000259" key="13">
    <source>
        <dbReference type="PROSITE" id="PS50016"/>
    </source>
</evidence>
<name>A0A8S3ZY20_9EUPU</name>
<evidence type="ECO:0000256" key="5">
    <source>
        <dbReference type="ARBA" id="ARBA00023054"/>
    </source>
</evidence>
<evidence type="ECO:0000256" key="10">
    <source>
        <dbReference type="SAM" id="Coils"/>
    </source>
</evidence>
<dbReference type="Gene3D" id="3.30.40.10">
    <property type="entry name" value="Zinc/RING finger domain, C3HC4 (zinc finger)"/>
    <property type="match status" value="1"/>
</dbReference>
<feature type="region of interest" description="Disordered" evidence="11">
    <location>
        <begin position="767"/>
        <end position="798"/>
    </location>
</feature>
<dbReference type="PROSITE" id="PS50014">
    <property type="entry name" value="BROMODOMAIN_2"/>
    <property type="match status" value="1"/>
</dbReference>
<feature type="domain" description="Bromo" evidence="12">
    <location>
        <begin position="650"/>
        <end position="723"/>
    </location>
</feature>
<comment type="subcellular location">
    <subcellularLocation>
        <location evidence="1">Nucleus</location>
    </subcellularLocation>
</comment>
<dbReference type="PRINTS" id="PR00503">
    <property type="entry name" value="BROMODOMAIN"/>
</dbReference>
<dbReference type="PROSITE" id="PS50119">
    <property type="entry name" value="ZF_BBOX"/>
    <property type="match status" value="1"/>
</dbReference>
<evidence type="ECO:0000256" key="6">
    <source>
        <dbReference type="ARBA" id="ARBA00023117"/>
    </source>
</evidence>
<organism evidence="15 16">
    <name type="scientific">Candidula unifasciata</name>
    <dbReference type="NCBI Taxonomy" id="100452"/>
    <lineage>
        <taxon>Eukaryota</taxon>
        <taxon>Metazoa</taxon>
        <taxon>Spiralia</taxon>
        <taxon>Lophotrochozoa</taxon>
        <taxon>Mollusca</taxon>
        <taxon>Gastropoda</taxon>
        <taxon>Heterobranchia</taxon>
        <taxon>Euthyneura</taxon>
        <taxon>Panpulmonata</taxon>
        <taxon>Eupulmonata</taxon>
        <taxon>Stylommatophora</taxon>
        <taxon>Helicina</taxon>
        <taxon>Helicoidea</taxon>
        <taxon>Geomitridae</taxon>
        <taxon>Candidula</taxon>
    </lineage>
</organism>
<evidence type="ECO:0000256" key="7">
    <source>
        <dbReference type="ARBA" id="ARBA00023242"/>
    </source>
</evidence>
<dbReference type="SUPFAM" id="SSF57845">
    <property type="entry name" value="B-box zinc-binding domain"/>
    <property type="match status" value="1"/>
</dbReference>
<feature type="domain" description="PHD-type" evidence="13">
    <location>
        <begin position="567"/>
        <end position="614"/>
    </location>
</feature>
<evidence type="ECO:0000313" key="16">
    <source>
        <dbReference type="Proteomes" id="UP000678393"/>
    </source>
</evidence>
<evidence type="ECO:0000256" key="9">
    <source>
        <dbReference type="PROSITE-ProRule" id="PRU00035"/>
    </source>
</evidence>
<dbReference type="PROSITE" id="PS01359">
    <property type="entry name" value="ZF_PHD_1"/>
    <property type="match status" value="1"/>
</dbReference>
<feature type="non-terminal residue" evidence="15">
    <location>
        <position position="798"/>
    </location>
</feature>
<keyword evidence="3 8" id="KW-0863">Zinc-finger</keyword>
<dbReference type="Gene3D" id="1.20.920.10">
    <property type="entry name" value="Bromodomain-like"/>
    <property type="match status" value="1"/>
</dbReference>
<dbReference type="PROSITE" id="PS50016">
    <property type="entry name" value="ZF_PHD_2"/>
    <property type="match status" value="1"/>
</dbReference>
<feature type="region of interest" description="Disordered" evidence="11">
    <location>
        <begin position="228"/>
        <end position="254"/>
    </location>
</feature>
<keyword evidence="4" id="KW-0862">Zinc</keyword>
<evidence type="ECO:0000256" key="8">
    <source>
        <dbReference type="PROSITE-ProRule" id="PRU00024"/>
    </source>
</evidence>
<feature type="coiled-coil region" evidence="10">
    <location>
        <begin position="42"/>
        <end position="101"/>
    </location>
</feature>
<dbReference type="GO" id="GO:0008270">
    <property type="term" value="F:zinc ion binding"/>
    <property type="evidence" value="ECO:0007669"/>
    <property type="project" value="UniProtKB-KW"/>
</dbReference>
<feature type="domain" description="B box-type" evidence="14">
    <location>
        <begin position="11"/>
        <end position="52"/>
    </location>
</feature>
<dbReference type="InterPro" id="IPR019787">
    <property type="entry name" value="Znf_PHD-finger"/>
</dbReference>
<dbReference type="SUPFAM" id="SSF57903">
    <property type="entry name" value="FYVE/PHD zinc finger"/>
    <property type="match status" value="1"/>
</dbReference>
<protein>
    <recommendedName>
        <fullName evidence="17">Tripartite motif containing 33</fullName>
    </recommendedName>
</protein>
<dbReference type="Pfam" id="PF00628">
    <property type="entry name" value="PHD"/>
    <property type="match status" value="1"/>
</dbReference>
<dbReference type="GO" id="GO:0005634">
    <property type="term" value="C:nucleus"/>
    <property type="evidence" value="ECO:0007669"/>
    <property type="project" value="UniProtKB-SubCell"/>
</dbReference>
<dbReference type="CDD" id="cd19775">
    <property type="entry name" value="Bbox2_TIF1_C-VI"/>
    <property type="match status" value="1"/>
</dbReference>
<evidence type="ECO:0000256" key="2">
    <source>
        <dbReference type="ARBA" id="ARBA00022723"/>
    </source>
</evidence>
<dbReference type="PANTHER" id="PTHR45915">
    <property type="entry name" value="TRANSCRIPTION INTERMEDIARY FACTOR"/>
    <property type="match status" value="1"/>
</dbReference>
<dbReference type="GO" id="GO:0000785">
    <property type="term" value="C:chromatin"/>
    <property type="evidence" value="ECO:0007669"/>
    <property type="project" value="TreeGrafter"/>
</dbReference>
<dbReference type="InterPro" id="IPR001487">
    <property type="entry name" value="Bromodomain"/>
</dbReference>
<reference evidence="15" key="1">
    <citation type="submission" date="2021-04" db="EMBL/GenBank/DDBJ databases">
        <authorList>
            <consortium name="Molecular Ecology Group"/>
        </authorList>
    </citation>
    <scope>NUCLEOTIDE SEQUENCE</scope>
</reference>
<evidence type="ECO:0000256" key="1">
    <source>
        <dbReference type="ARBA" id="ARBA00004123"/>
    </source>
</evidence>
<evidence type="ECO:0000256" key="3">
    <source>
        <dbReference type="ARBA" id="ARBA00022771"/>
    </source>
</evidence>
<dbReference type="CDD" id="cd15541">
    <property type="entry name" value="PHD_TIF1_like"/>
    <property type="match status" value="1"/>
</dbReference>
<keyword evidence="16" id="KW-1185">Reference proteome</keyword>
<feature type="compositionally biased region" description="Basic and acidic residues" evidence="11">
    <location>
        <begin position="780"/>
        <end position="798"/>
    </location>
</feature>
<dbReference type="Proteomes" id="UP000678393">
    <property type="component" value="Unassembled WGS sequence"/>
</dbReference>
<dbReference type="InterPro" id="IPR019786">
    <property type="entry name" value="Zinc_finger_PHD-type_CS"/>
</dbReference>
<dbReference type="SMART" id="SM00249">
    <property type="entry name" value="PHD"/>
    <property type="match status" value="1"/>
</dbReference>
<dbReference type="SUPFAM" id="SSF47370">
    <property type="entry name" value="Bromodomain"/>
    <property type="match status" value="1"/>
</dbReference>
<evidence type="ECO:0000259" key="12">
    <source>
        <dbReference type="PROSITE" id="PS50014"/>
    </source>
</evidence>
<keyword evidence="5 10" id="KW-0175">Coiled coil</keyword>
<dbReference type="Gene3D" id="3.30.160.60">
    <property type="entry name" value="Classic Zinc Finger"/>
    <property type="match status" value="1"/>
</dbReference>
<evidence type="ECO:0000259" key="14">
    <source>
        <dbReference type="PROSITE" id="PS50119"/>
    </source>
</evidence>
<keyword evidence="6 9" id="KW-0103">Bromodomain</keyword>
<dbReference type="InterPro" id="IPR001965">
    <property type="entry name" value="Znf_PHD"/>
</dbReference>
<gene>
    <name evidence="15" type="ORF">CUNI_LOCUS20131</name>
</gene>
<dbReference type="PANTHER" id="PTHR45915:SF6">
    <property type="entry name" value="E3 UBIQUITIN-PROTEIN LIGASE TRIM33"/>
    <property type="match status" value="1"/>
</dbReference>
<proteinExistence type="predicted"/>
<dbReference type="AlphaFoldDB" id="A0A8S3ZY20"/>
<dbReference type="OrthoDB" id="6020909at2759"/>
<dbReference type="InterPro" id="IPR013083">
    <property type="entry name" value="Znf_RING/FYVE/PHD"/>
</dbReference>
<dbReference type="Pfam" id="PF00439">
    <property type="entry name" value="Bromodomain"/>
    <property type="match status" value="1"/>
</dbReference>
<keyword evidence="7" id="KW-0539">Nucleus</keyword>
<evidence type="ECO:0000256" key="11">
    <source>
        <dbReference type="SAM" id="MobiDB-lite"/>
    </source>
</evidence>